<organism evidence="2">
    <name type="scientific">bioreactor metagenome</name>
    <dbReference type="NCBI Taxonomy" id="1076179"/>
    <lineage>
        <taxon>unclassified sequences</taxon>
        <taxon>metagenomes</taxon>
        <taxon>ecological metagenomes</taxon>
    </lineage>
</organism>
<keyword evidence="1" id="KW-1133">Transmembrane helix</keyword>
<accession>A0A644TZG1</accession>
<proteinExistence type="predicted"/>
<dbReference type="Gene3D" id="3.10.620.30">
    <property type="match status" value="1"/>
</dbReference>
<evidence type="ECO:0008006" key="3">
    <source>
        <dbReference type="Google" id="ProtNLM"/>
    </source>
</evidence>
<gene>
    <name evidence="2" type="ORF">SDC9_17359</name>
</gene>
<dbReference type="EMBL" id="VSSQ01000060">
    <property type="protein sequence ID" value="MPL71582.1"/>
    <property type="molecule type" value="Genomic_DNA"/>
</dbReference>
<evidence type="ECO:0000313" key="2">
    <source>
        <dbReference type="EMBL" id="MPL71582.1"/>
    </source>
</evidence>
<reference evidence="2" key="1">
    <citation type="submission" date="2019-08" db="EMBL/GenBank/DDBJ databases">
        <authorList>
            <person name="Kucharzyk K."/>
            <person name="Murdoch R.W."/>
            <person name="Higgins S."/>
            <person name="Loffler F."/>
        </authorList>
    </citation>
    <scope>NUCLEOTIDE SEQUENCE</scope>
</reference>
<dbReference type="InterPro" id="IPR010319">
    <property type="entry name" value="Transglutaminase-like_Cys_pept"/>
</dbReference>
<dbReference type="PANTHER" id="PTHR39327">
    <property type="match status" value="1"/>
</dbReference>
<dbReference type="PANTHER" id="PTHR39327:SF1">
    <property type="entry name" value="BLR5470 PROTEIN"/>
    <property type="match status" value="1"/>
</dbReference>
<name>A0A644TZG1_9ZZZZ</name>
<evidence type="ECO:0000256" key="1">
    <source>
        <dbReference type="SAM" id="Phobius"/>
    </source>
</evidence>
<keyword evidence="1" id="KW-0472">Membrane</keyword>
<sequence>MTAISLNKKTFRNLIIGMGIVIVITVAAIIFFGNGGFSLFNPGKTVENPEDIAELTGPWGAKKFEWEYNGVENIVTVLITKDAYKKYNTNFGGTDIPQDLRNYIIISGDDGCIADLARQLSGIANANAYNSEETINLALSFVKSVSYQTDRETGHSSKYPRAPAVTLADETGDSEDLTILASALLEEMGYGSALLYYPLKYDRLTIIPEATALGLIGTDPENGMVYGVNTTCPPTTISISAEKTTVYPIFGVTAAVNPSGSDTAEGWYAGNGTWNIGNLSGSLGYARYVSSSNSFTAELTPDFPKNTSANEKITCTIENASWTVPVKTVWLADTASKGTPVSAYDSQTPIVIQTDILWSGTSGESVQKESLDLGLVFDLDMSANYPKTDSSLTGGKFWIAGRPIYSPIYVSEMNADYYLSLEQQKNAQEYLESIWYPSGVSWDYMYDKWKLYEQFLTVKGTPGTLYTPAGTAEQVIETPWRLTYTINGIYDQNVLDPNLDYLTPYADLNIAVYKIGDDGSITLVEITGWQGHANADTYDASRVYSPGHYAIGIFSRNVLASVEIEYWGKNEDTVYAGGI</sequence>
<dbReference type="AlphaFoldDB" id="A0A644TZG1"/>
<protein>
    <recommendedName>
        <fullName evidence="3">Transglutaminase-like domain-containing protein</fullName>
    </recommendedName>
</protein>
<comment type="caution">
    <text evidence="2">The sequence shown here is derived from an EMBL/GenBank/DDBJ whole genome shotgun (WGS) entry which is preliminary data.</text>
</comment>
<feature type="transmembrane region" description="Helical" evidence="1">
    <location>
        <begin position="12"/>
        <end position="32"/>
    </location>
</feature>
<keyword evidence="1" id="KW-0812">Transmembrane</keyword>